<feature type="chain" id="PRO_5025708379" description="Peptide hydrolase" evidence="14">
    <location>
        <begin position="17"/>
        <end position="545"/>
    </location>
</feature>
<evidence type="ECO:0000256" key="2">
    <source>
        <dbReference type="ARBA" id="ARBA00004613"/>
    </source>
</evidence>
<organism evidence="18 19">
    <name type="scientific">Amniculicola lignicola CBS 123094</name>
    <dbReference type="NCBI Taxonomy" id="1392246"/>
    <lineage>
        <taxon>Eukaryota</taxon>
        <taxon>Fungi</taxon>
        <taxon>Dikarya</taxon>
        <taxon>Ascomycota</taxon>
        <taxon>Pezizomycotina</taxon>
        <taxon>Dothideomycetes</taxon>
        <taxon>Pleosporomycetidae</taxon>
        <taxon>Pleosporales</taxon>
        <taxon>Amniculicolaceae</taxon>
        <taxon>Amniculicola</taxon>
    </lineage>
</organism>
<evidence type="ECO:0000259" key="16">
    <source>
        <dbReference type="Pfam" id="PF02225"/>
    </source>
</evidence>
<feature type="domain" description="Peptidase M28" evidence="17">
    <location>
        <begin position="282"/>
        <end position="495"/>
    </location>
</feature>
<dbReference type="InterPro" id="IPR003137">
    <property type="entry name" value="PA_domain"/>
</dbReference>
<dbReference type="EMBL" id="ML977577">
    <property type="protein sequence ID" value="KAF2002514.1"/>
    <property type="molecule type" value="Genomic_DNA"/>
</dbReference>
<dbReference type="PANTHER" id="PTHR12147:SF57">
    <property type="entry name" value="PEPTIDE HYDROLASE"/>
    <property type="match status" value="1"/>
</dbReference>
<comment type="subunit">
    <text evidence="4">Monomer.</text>
</comment>
<comment type="similarity">
    <text evidence="3">Belongs to the peptidase M28 family. M28A subfamily.</text>
</comment>
<dbReference type="GO" id="GO:0046872">
    <property type="term" value="F:metal ion binding"/>
    <property type="evidence" value="ECO:0007669"/>
    <property type="project" value="UniProtKB-KW"/>
</dbReference>
<evidence type="ECO:0000256" key="13">
    <source>
        <dbReference type="ARBA" id="ARBA00023180"/>
    </source>
</evidence>
<name>A0A6A5WNP8_9PLEO</name>
<reference evidence="18" key="1">
    <citation type="journal article" date="2020" name="Stud. Mycol.">
        <title>101 Dothideomycetes genomes: a test case for predicting lifestyles and emergence of pathogens.</title>
        <authorList>
            <person name="Haridas S."/>
            <person name="Albert R."/>
            <person name="Binder M."/>
            <person name="Bloem J."/>
            <person name="Labutti K."/>
            <person name="Salamov A."/>
            <person name="Andreopoulos B."/>
            <person name="Baker S."/>
            <person name="Barry K."/>
            <person name="Bills G."/>
            <person name="Bluhm B."/>
            <person name="Cannon C."/>
            <person name="Castanera R."/>
            <person name="Culley D."/>
            <person name="Daum C."/>
            <person name="Ezra D."/>
            <person name="Gonzalez J."/>
            <person name="Henrissat B."/>
            <person name="Kuo A."/>
            <person name="Liang C."/>
            <person name="Lipzen A."/>
            <person name="Lutzoni F."/>
            <person name="Magnuson J."/>
            <person name="Mondo S."/>
            <person name="Nolan M."/>
            <person name="Ohm R."/>
            <person name="Pangilinan J."/>
            <person name="Park H.-J."/>
            <person name="Ramirez L."/>
            <person name="Alfaro M."/>
            <person name="Sun H."/>
            <person name="Tritt A."/>
            <person name="Yoshinaga Y."/>
            <person name="Zwiers L.-H."/>
            <person name="Turgeon B."/>
            <person name="Goodwin S."/>
            <person name="Spatafora J."/>
            <person name="Crous P."/>
            <person name="Grigoriev I."/>
        </authorList>
    </citation>
    <scope>NUCLEOTIDE SEQUENCE</scope>
    <source>
        <strain evidence="18">CBS 123094</strain>
    </source>
</reference>
<keyword evidence="8 14" id="KW-0479">Metal-binding</keyword>
<evidence type="ECO:0000256" key="1">
    <source>
        <dbReference type="ARBA" id="ARBA00001947"/>
    </source>
</evidence>
<evidence type="ECO:0000259" key="17">
    <source>
        <dbReference type="Pfam" id="PF04389"/>
    </source>
</evidence>
<evidence type="ECO:0000256" key="8">
    <source>
        <dbReference type="ARBA" id="ARBA00022723"/>
    </source>
</evidence>
<dbReference type="GO" id="GO:0006508">
    <property type="term" value="P:proteolysis"/>
    <property type="evidence" value="ECO:0007669"/>
    <property type="project" value="UniProtKB-KW"/>
</dbReference>
<evidence type="ECO:0000256" key="7">
    <source>
        <dbReference type="ARBA" id="ARBA00022670"/>
    </source>
</evidence>
<dbReference type="InterPro" id="IPR041756">
    <property type="entry name" value="M28_SGAP-like"/>
</dbReference>
<keyword evidence="13" id="KW-0325">Glycoprotein</keyword>
<feature type="region of interest" description="Disordered" evidence="15">
    <location>
        <begin position="512"/>
        <end position="545"/>
    </location>
</feature>
<evidence type="ECO:0000256" key="3">
    <source>
        <dbReference type="ARBA" id="ARBA00005957"/>
    </source>
</evidence>
<dbReference type="GO" id="GO:0005576">
    <property type="term" value="C:extracellular region"/>
    <property type="evidence" value="ECO:0007669"/>
    <property type="project" value="UniProtKB-SubCell"/>
</dbReference>
<keyword evidence="12" id="KW-0482">Metalloprotease</keyword>
<evidence type="ECO:0000313" key="18">
    <source>
        <dbReference type="EMBL" id="KAF2002514.1"/>
    </source>
</evidence>
<dbReference type="Gene3D" id="3.40.630.10">
    <property type="entry name" value="Zn peptidases"/>
    <property type="match status" value="1"/>
</dbReference>
<dbReference type="FunFam" id="3.40.630.10:FF:000054">
    <property type="entry name" value="Peptide hydrolase"/>
    <property type="match status" value="1"/>
</dbReference>
<dbReference type="InterPro" id="IPR046450">
    <property type="entry name" value="PA_dom_sf"/>
</dbReference>
<keyword evidence="19" id="KW-1185">Reference proteome</keyword>
<proteinExistence type="inferred from homology"/>
<feature type="compositionally biased region" description="Basic residues" evidence="15">
    <location>
        <begin position="38"/>
        <end position="55"/>
    </location>
</feature>
<gene>
    <name evidence="18" type="ORF">P154DRAFT_594325</name>
</gene>
<dbReference type="GO" id="GO:0004177">
    <property type="term" value="F:aminopeptidase activity"/>
    <property type="evidence" value="ECO:0007669"/>
    <property type="project" value="UniProtKB-KW"/>
</dbReference>
<dbReference type="Gene3D" id="3.50.30.30">
    <property type="match status" value="1"/>
</dbReference>
<dbReference type="AlphaFoldDB" id="A0A6A5WNP8"/>
<dbReference type="Pfam" id="PF04389">
    <property type="entry name" value="Peptidase_M28"/>
    <property type="match status" value="1"/>
</dbReference>
<feature type="domain" description="PA" evidence="16">
    <location>
        <begin position="166"/>
        <end position="251"/>
    </location>
</feature>
<dbReference type="InterPro" id="IPR045175">
    <property type="entry name" value="M28_fam"/>
</dbReference>
<accession>A0A6A5WNP8</accession>
<dbReference type="CDD" id="cd02130">
    <property type="entry name" value="PA_ScAPY_like"/>
    <property type="match status" value="1"/>
</dbReference>
<keyword evidence="10 14" id="KW-0378">Hydrolase</keyword>
<evidence type="ECO:0000256" key="4">
    <source>
        <dbReference type="ARBA" id="ARBA00011245"/>
    </source>
</evidence>
<dbReference type="EC" id="3.4.-.-" evidence="14"/>
<dbReference type="GO" id="GO:0008235">
    <property type="term" value="F:metalloexopeptidase activity"/>
    <property type="evidence" value="ECO:0007669"/>
    <property type="project" value="InterPro"/>
</dbReference>
<evidence type="ECO:0000256" key="12">
    <source>
        <dbReference type="ARBA" id="ARBA00023049"/>
    </source>
</evidence>
<feature type="region of interest" description="Disordered" evidence="15">
    <location>
        <begin position="20"/>
        <end position="71"/>
    </location>
</feature>
<dbReference type="Pfam" id="PF02225">
    <property type="entry name" value="PA"/>
    <property type="match status" value="1"/>
</dbReference>
<evidence type="ECO:0000256" key="5">
    <source>
        <dbReference type="ARBA" id="ARBA00022438"/>
    </source>
</evidence>
<keyword evidence="11 14" id="KW-0862">Zinc</keyword>
<comment type="subcellular location">
    <subcellularLocation>
        <location evidence="2">Secreted</location>
    </subcellularLocation>
</comment>
<protein>
    <recommendedName>
        <fullName evidence="14">Peptide hydrolase</fullName>
        <ecNumber evidence="14">3.4.-.-</ecNumber>
    </recommendedName>
</protein>
<dbReference type="SUPFAM" id="SSF53187">
    <property type="entry name" value="Zn-dependent exopeptidases"/>
    <property type="match status" value="1"/>
</dbReference>
<evidence type="ECO:0000256" key="11">
    <source>
        <dbReference type="ARBA" id="ARBA00022833"/>
    </source>
</evidence>
<dbReference type="PANTHER" id="PTHR12147">
    <property type="entry name" value="METALLOPEPTIDASE M28 FAMILY MEMBER"/>
    <property type="match status" value="1"/>
</dbReference>
<evidence type="ECO:0000256" key="14">
    <source>
        <dbReference type="RuleBase" id="RU361240"/>
    </source>
</evidence>
<dbReference type="CDD" id="cd03876">
    <property type="entry name" value="M28_SGAP_like"/>
    <property type="match status" value="1"/>
</dbReference>
<evidence type="ECO:0000313" key="19">
    <source>
        <dbReference type="Proteomes" id="UP000799779"/>
    </source>
</evidence>
<feature type="compositionally biased region" description="Basic residues" evidence="15">
    <location>
        <begin position="533"/>
        <end position="545"/>
    </location>
</feature>
<dbReference type="Proteomes" id="UP000799779">
    <property type="component" value="Unassembled WGS sequence"/>
</dbReference>
<dbReference type="OrthoDB" id="10013407at2759"/>
<sequence>MKATLILAAIAALSSAAVIDPRGKKDDHKPHKPNPPPHHYRPKPKLPPHYHPKPPWHHDDDKCKKKPLVSSKELQKTVTADDLLKGSKALESFAYSTAERNRLMGSIGHNKTVDYLKKELEKLGGYYDIKLEPFSSLTSIVKGNLSINGVPEDPYGIYDYSPAGDVTAPLKVVANYGCNAADYPDLTGFIALVARGGCDFGLKSALAGAHNAVGALIYNNIPDGAASGTLVAPPRPEGPYVPTIGILQARGLGFAAAIGGGDTVTANINVYSSVIDTSYTNNVIATTKCGNKDTVLMLGAHSDSVIAGPGINDDGSGVIGILNIAKNLAKYKVNNAVRFGWWSGEEEGELGSYYYLEHASAEELAGIRAYLNFDMIASPNFYHAIYDGDGSAFNKTGPTGSAEIEKLFEDFFKSKGENSTATAFDGRSDYAPFIEAGIPAGGTFTGAEYLKTTDEVAQFGGVAGVAYDVNYHGPGDNVANLAMGAFVLHTKAIAASVATYATSFKSLPPKGPVAIPTRKRGLGDKMAPTRTERRTRRGRKVKPAY</sequence>
<comment type="cofactor">
    <cofactor evidence="1">
        <name>Zn(2+)</name>
        <dbReference type="ChEBI" id="CHEBI:29105"/>
    </cofactor>
</comment>
<evidence type="ECO:0000256" key="10">
    <source>
        <dbReference type="ARBA" id="ARBA00022801"/>
    </source>
</evidence>
<evidence type="ECO:0000256" key="9">
    <source>
        <dbReference type="ARBA" id="ARBA00022729"/>
    </source>
</evidence>
<dbReference type="InterPro" id="IPR007484">
    <property type="entry name" value="Peptidase_M28"/>
</dbReference>
<evidence type="ECO:0000256" key="15">
    <source>
        <dbReference type="SAM" id="MobiDB-lite"/>
    </source>
</evidence>
<keyword evidence="9 14" id="KW-0732">Signal</keyword>
<keyword evidence="5 18" id="KW-0031">Aminopeptidase</keyword>
<keyword evidence="7 14" id="KW-0645">Protease</keyword>
<keyword evidence="6" id="KW-0964">Secreted</keyword>
<feature type="signal peptide" evidence="14">
    <location>
        <begin position="1"/>
        <end position="16"/>
    </location>
</feature>
<evidence type="ECO:0000256" key="6">
    <source>
        <dbReference type="ARBA" id="ARBA00022525"/>
    </source>
</evidence>
<dbReference type="SUPFAM" id="SSF52025">
    <property type="entry name" value="PA domain"/>
    <property type="match status" value="1"/>
</dbReference>